<evidence type="ECO:0000259" key="3">
    <source>
        <dbReference type="PROSITE" id="PS50192"/>
    </source>
</evidence>
<feature type="coiled-coil region" evidence="1">
    <location>
        <begin position="215"/>
        <end position="249"/>
    </location>
</feature>
<dbReference type="PROSITE" id="PS50192">
    <property type="entry name" value="T_SNARE"/>
    <property type="match status" value="1"/>
</dbReference>
<accession>A0A6T1NH22</accession>
<reference evidence="5" key="1">
    <citation type="submission" date="2021-01" db="EMBL/GenBank/DDBJ databases">
        <authorList>
            <person name="Corre E."/>
            <person name="Pelletier E."/>
            <person name="Niang G."/>
            <person name="Scheremetjew M."/>
            <person name="Finn R."/>
            <person name="Kale V."/>
            <person name="Holt S."/>
            <person name="Cochrane G."/>
            <person name="Meng A."/>
            <person name="Brown T."/>
            <person name="Cohen L."/>
        </authorList>
    </citation>
    <scope>NUCLEOTIDE SEQUENCE</scope>
    <source>
        <strain evidence="5">CCMP3105</strain>
    </source>
</reference>
<name>A0A6T1NH22_9DINO</name>
<feature type="compositionally biased region" description="Low complexity" evidence="2">
    <location>
        <begin position="136"/>
        <end position="151"/>
    </location>
</feature>
<evidence type="ECO:0000256" key="2">
    <source>
        <dbReference type="SAM" id="MobiDB-lite"/>
    </source>
</evidence>
<dbReference type="CDD" id="cd15841">
    <property type="entry name" value="SNARE_Qc"/>
    <property type="match status" value="1"/>
</dbReference>
<evidence type="ECO:0000256" key="1">
    <source>
        <dbReference type="SAM" id="Coils"/>
    </source>
</evidence>
<evidence type="ECO:0000313" key="5">
    <source>
        <dbReference type="EMBL" id="CAE4667145.1"/>
    </source>
</evidence>
<feature type="domain" description="T-SNARE coiled-coil homology" evidence="3">
    <location>
        <begin position="184"/>
        <end position="246"/>
    </location>
</feature>
<dbReference type="SUPFAM" id="SSF58038">
    <property type="entry name" value="SNARE fusion complex"/>
    <property type="match status" value="1"/>
</dbReference>
<dbReference type="Gene3D" id="1.20.5.110">
    <property type="match status" value="1"/>
</dbReference>
<dbReference type="AlphaFoldDB" id="A0A6T1NH22"/>
<organism evidence="5">
    <name type="scientific">Alexandrium monilatum</name>
    <dbReference type="NCBI Taxonomy" id="311494"/>
    <lineage>
        <taxon>Eukaryota</taxon>
        <taxon>Sar</taxon>
        <taxon>Alveolata</taxon>
        <taxon>Dinophyceae</taxon>
        <taxon>Gonyaulacales</taxon>
        <taxon>Pyrocystaceae</taxon>
        <taxon>Alexandrium</taxon>
    </lineage>
</organism>
<dbReference type="InterPro" id="IPR000727">
    <property type="entry name" value="T_SNARE_dom"/>
</dbReference>
<evidence type="ECO:0000313" key="4">
    <source>
        <dbReference type="EMBL" id="CAE4667143.1"/>
    </source>
</evidence>
<protein>
    <recommendedName>
        <fullName evidence="3">t-SNARE coiled-coil homology domain-containing protein</fullName>
    </recommendedName>
</protein>
<feature type="region of interest" description="Disordered" evidence="2">
    <location>
        <begin position="127"/>
        <end position="151"/>
    </location>
</feature>
<gene>
    <name evidence="4" type="ORF">AMON00008_LOCUS63606</name>
    <name evidence="5" type="ORF">AMON00008_LOCUS63607</name>
</gene>
<sequence>MSTQLYGIADFVKKLEVIAEECGEKKPKEAEQKDEFLRTKQRMYTLLEETRSNIHERETLLRKRGNCYETIQKGHLIRQHLEELNTSFSKLQELQKRAQGKRMTGAKKEEHQARYQDIRILKKHKDEVQELSQHTSAGLHAPAAASGAGAQPSLFGLRDAARGGEESARRLLTTEEQEALDQMKKRDMEIDKQVSDLGGVLGRLDPLAREIGSSAERQRIKAEALGTDVEDAEKDLESLNKKVAEVLKYEKNTNCCCQVFLLIALLCCVGFVFQQLQG</sequence>
<proteinExistence type="predicted"/>
<keyword evidence="1" id="KW-0175">Coiled coil</keyword>
<dbReference type="EMBL" id="HBNR01088745">
    <property type="protein sequence ID" value="CAE4667143.1"/>
    <property type="molecule type" value="Transcribed_RNA"/>
</dbReference>
<dbReference type="EMBL" id="HBNR01088746">
    <property type="protein sequence ID" value="CAE4667145.1"/>
    <property type="molecule type" value="Transcribed_RNA"/>
</dbReference>